<evidence type="ECO:0000313" key="3">
    <source>
        <dbReference type="Proteomes" id="UP000199226"/>
    </source>
</evidence>
<reference evidence="3" key="1">
    <citation type="submission" date="2016-10" db="EMBL/GenBank/DDBJ databases">
        <authorList>
            <person name="Varghese N."/>
            <person name="Submissions S."/>
        </authorList>
    </citation>
    <scope>NUCLEOTIDE SEQUENCE [LARGE SCALE GENOMIC DNA]</scope>
    <source>
        <strain evidence="3">DSM 24536</strain>
    </source>
</reference>
<gene>
    <name evidence="2" type="ORF">SAMN05421813_1457</name>
</gene>
<proteinExistence type="predicted"/>
<dbReference type="EMBL" id="FNHH01000045">
    <property type="protein sequence ID" value="SDN12755.1"/>
    <property type="molecule type" value="Genomic_DNA"/>
</dbReference>
<keyword evidence="1" id="KW-0732">Signal</keyword>
<keyword evidence="3" id="KW-1185">Reference proteome</keyword>
<accession>A0A1G9YVS7</accession>
<feature type="signal peptide" evidence="1">
    <location>
        <begin position="1"/>
        <end position="21"/>
    </location>
</feature>
<dbReference type="RefSeq" id="WP_143007783.1">
    <property type="nucleotide sequence ID" value="NZ_FNHH01000045.1"/>
</dbReference>
<dbReference type="AlphaFoldDB" id="A0A1G9YVS7"/>
<evidence type="ECO:0000256" key="1">
    <source>
        <dbReference type="SAM" id="SignalP"/>
    </source>
</evidence>
<dbReference type="Proteomes" id="UP000199226">
    <property type="component" value="Unassembled WGS sequence"/>
</dbReference>
<dbReference type="OrthoDB" id="775752at2"/>
<name>A0A1G9YVS7_9SPHI</name>
<evidence type="ECO:0000313" key="2">
    <source>
        <dbReference type="EMBL" id="SDN12755.1"/>
    </source>
</evidence>
<protein>
    <submittedName>
        <fullName evidence="2">Uncharacterized protein</fullName>
    </submittedName>
</protein>
<dbReference type="STRING" id="990371.SAMN05421813_1457"/>
<feature type="chain" id="PRO_5011575214" evidence="1">
    <location>
        <begin position="22"/>
        <end position="146"/>
    </location>
</feature>
<organism evidence="2 3">
    <name type="scientific">Daejeonella rubra</name>
    <dbReference type="NCBI Taxonomy" id="990371"/>
    <lineage>
        <taxon>Bacteria</taxon>
        <taxon>Pseudomonadati</taxon>
        <taxon>Bacteroidota</taxon>
        <taxon>Sphingobacteriia</taxon>
        <taxon>Sphingobacteriales</taxon>
        <taxon>Sphingobacteriaceae</taxon>
        <taxon>Daejeonella</taxon>
    </lineage>
</organism>
<sequence length="146" mass="16262">MKIFKFLAIVMIVGLSLSVQAQKKVKPEKPEKQFTIYERGPYMTKIDVRKELRGTENIVQIDALNVSGGSALIRGEILPGAEISQVLATVGNYNLTRQISKSGRGESIQLMDVIFPVRLRMTISNQILDVEIKEAGFWKIAVGLTQ</sequence>